<sequence>MSHSYRHYRQVKIINNGQQSSPKIDGFEEIVCDGKKQVYYWNEPTDRSRWDDSELSFSSLIDPDYNWLDIDEFFNGVRYLNPHEVIIRDLTYPQTTIKHQNSKLFQLKRSIQNGVNNLKKIAKRLPLAFRAAWRELTSDY</sequence>
<dbReference type="RefSeq" id="WP_009545900.1">
    <property type="nucleotide sequence ID" value="NC_010546.1"/>
</dbReference>
<name>B1WQ81_CROS5</name>
<dbReference type="AlphaFoldDB" id="B1WQ81"/>
<accession>B1WQ81</accession>
<organism evidence="1 2">
    <name type="scientific">Crocosphaera subtropica (strain ATCC 51142 / BH68)</name>
    <name type="common">Cyanothece sp. (strain ATCC 51142)</name>
    <dbReference type="NCBI Taxonomy" id="43989"/>
    <lineage>
        <taxon>Bacteria</taxon>
        <taxon>Bacillati</taxon>
        <taxon>Cyanobacteriota</taxon>
        <taxon>Cyanophyceae</taxon>
        <taxon>Oscillatoriophycideae</taxon>
        <taxon>Chroococcales</taxon>
        <taxon>Aphanothecaceae</taxon>
        <taxon>Crocosphaera</taxon>
        <taxon>Crocosphaera subtropica</taxon>
    </lineage>
</organism>
<dbReference type="OrthoDB" id="582581at2"/>
<keyword evidence="2" id="KW-1185">Reference proteome</keyword>
<dbReference type="KEGG" id="cyt:cce_0652"/>
<protein>
    <submittedName>
        <fullName evidence="1">Uncharacterized protein</fullName>
    </submittedName>
</protein>
<dbReference type="Proteomes" id="UP000001203">
    <property type="component" value="Chromosome circular"/>
</dbReference>
<gene>
    <name evidence="1" type="ordered locus">cce_0652</name>
</gene>
<proteinExistence type="predicted"/>
<dbReference type="HOGENOM" id="CLU_1831839_0_0_3"/>
<reference evidence="1 2" key="1">
    <citation type="journal article" date="2008" name="Proc. Natl. Acad. Sci. U.S.A.">
        <title>The genome of Cyanothece 51142, a unicellular diazotrophic cyanobacterium important in the marine nitrogen cycle.</title>
        <authorList>
            <person name="Welsh E.A."/>
            <person name="Liberton M."/>
            <person name="Stoeckel J."/>
            <person name="Loh T."/>
            <person name="Elvitigala T."/>
            <person name="Wang C."/>
            <person name="Wollam A."/>
            <person name="Fulton R.S."/>
            <person name="Clifton S.W."/>
            <person name="Jacobs J.M."/>
            <person name="Aurora R."/>
            <person name="Ghosh B.K."/>
            <person name="Sherman L.A."/>
            <person name="Smith R.D."/>
            <person name="Wilson R.K."/>
            <person name="Pakrasi H.B."/>
        </authorList>
    </citation>
    <scope>NUCLEOTIDE SEQUENCE [LARGE SCALE GENOMIC DNA]</scope>
    <source>
        <strain evidence="2">ATCC 51142 / BH68</strain>
    </source>
</reference>
<evidence type="ECO:0000313" key="2">
    <source>
        <dbReference type="Proteomes" id="UP000001203"/>
    </source>
</evidence>
<dbReference type="EMBL" id="CP000806">
    <property type="protein sequence ID" value="ACB50003.1"/>
    <property type="molecule type" value="Genomic_DNA"/>
</dbReference>
<evidence type="ECO:0000313" key="1">
    <source>
        <dbReference type="EMBL" id="ACB50003.1"/>
    </source>
</evidence>
<dbReference type="eggNOG" id="ENOG5030QHQ">
    <property type="taxonomic scope" value="Bacteria"/>
</dbReference>